<sequence length="514" mass="57042">MQKLQEALDAVTYREDLVIVYPGAYLEKEVVIEESRLDGLRIMSVPVALGRKAGYRKKIHIPRDERRLGPWYAPYGGEAPATATVTPTAPDPQLFPVIEGRLIVRHSRPFVSVDEDAEIPEGLQGIKHYDDEQDRVADGDEEEENADDAPEGSTEEAEMVHKAKDNHLEMQGLCFFGGIELNPLTRSTFRHCVFGDYALQRKDPLATTEAVETTTCQPSTEPPVLPTVVAHPLSEVLIEFCIIYGSAKQALYAYPRCSLQIHTSMILGPVEGTPTTYTADQFRAARHAQQSPLFRLKNRWKKVVSQPKIPTKAMCNVALYLDDADVSVRDCFIAHTDIGVMLVDGCAGTELKFLRLESHSTVGILFTGECGAAKVKCCAIRWCGRECILVKGRVPPIPPDAEAVERVACERAQREAEENENEEVEEEGEEEEDADVPRPPPIPAQHPSLQKNALEGTVRLEGDVSCGTMCDNVIYMEKDDTQPPLSGPSEERRFLLKGFHVHVRGSTPLESEDN</sequence>
<comment type="caution">
    <text evidence="2">The sequence shown here is derived from an EMBL/GenBank/DDBJ whole genome shotgun (WGS) entry which is preliminary data.</text>
</comment>
<name>A0A3L6L3R1_9TRYP</name>
<accession>A0A3L6L3R1</accession>
<feature type="compositionally biased region" description="Acidic residues" evidence="1">
    <location>
        <begin position="417"/>
        <end position="434"/>
    </location>
</feature>
<evidence type="ECO:0000313" key="2">
    <source>
        <dbReference type="EMBL" id="RHW71314.1"/>
    </source>
</evidence>
<dbReference type="Proteomes" id="UP000266743">
    <property type="component" value="Chromosome 7"/>
</dbReference>
<feature type="region of interest" description="Disordered" evidence="1">
    <location>
        <begin position="121"/>
        <end position="158"/>
    </location>
</feature>
<proteinExistence type="predicted"/>
<protein>
    <submittedName>
        <fullName evidence="2">Uncharacterized protein</fullName>
    </submittedName>
</protein>
<dbReference type="AlphaFoldDB" id="A0A3L6L3R1"/>
<evidence type="ECO:0000313" key="3">
    <source>
        <dbReference type="Proteomes" id="UP000266743"/>
    </source>
</evidence>
<feature type="region of interest" description="Disordered" evidence="1">
    <location>
        <begin position="410"/>
        <end position="451"/>
    </location>
</feature>
<organism evidence="2 3">
    <name type="scientific">Trypanosoma brucei equiperdum</name>
    <dbReference type="NCBI Taxonomy" id="630700"/>
    <lineage>
        <taxon>Eukaryota</taxon>
        <taxon>Discoba</taxon>
        <taxon>Euglenozoa</taxon>
        <taxon>Kinetoplastea</taxon>
        <taxon>Metakinetoplastina</taxon>
        <taxon>Trypanosomatida</taxon>
        <taxon>Trypanosomatidae</taxon>
        <taxon>Trypanosoma</taxon>
    </lineage>
</organism>
<evidence type="ECO:0000256" key="1">
    <source>
        <dbReference type="SAM" id="MobiDB-lite"/>
    </source>
</evidence>
<dbReference type="EMBL" id="QSBY01000007">
    <property type="protein sequence ID" value="RHW71314.1"/>
    <property type="molecule type" value="Genomic_DNA"/>
</dbReference>
<feature type="compositionally biased region" description="Basic and acidic residues" evidence="1">
    <location>
        <begin position="127"/>
        <end position="138"/>
    </location>
</feature>
<feature type="compositionally biased region" description="Acidic residues" evidence="1">
    <location>
        <begin position="139"/>
        <end position="157"/>
    </location>
</feature>
<reference evidence="2 3" key="1">
    <citation type="submission" date="2018-09" db="EMBL/GenBank/DDBJ databases">
        <title>whole genome sequence of T. equiperdum IVM-t1 strain.</title>
        <authorList>
            <person name="Suganuma K."/>
        </authorList>
    </citation>
    <scope>NUCLEOTIDE SEQUENCE [LARGE SCALE GENOMIC DNA]</scope>
    <source>
        <strain evidence="2 3">IVM-t1</strain>
    </source>
</reference>
<gene>
    <name evidence="2" type="ORF">DPX39_070019100</name>
</gene>